<reference evidence="1 2" key="1">
    <citation type="submission" date="2022-10" db="EMBL/GenBank/DDBJ databases">
        <title>Paucibacter sp. hw1 Genome sequencing.</title>
        <authorList>
            <person name="Park S."/>
        </authorList>
    </citation>
    <scope>NUCLEOTIDE SEQUENCE [LARGE SCALE GENOMIC DNA]</scope>
    <source>
        <strain evidence="2">hw1</strain>
    </source>
</reference>
<protein>
    <submittedName>
        <fullName evidence="1">Uncharacterized protein</fullName>
    </submittedName>
</protein>
<name>A0ABT5KFL2_9BURK</name>
<dbReference type="Proteomes" id="UP001221189">
    <property type="component" value="Unassembled WGS sequence"/>
</dbReference>
<evidence type="ECO:0000313" key="1">
    <source>
        <dbReference type="EMBL" id="MDC8771750.1"/>
    </source>
</evidence>
<comment type="caution">
    <text evidence="1">The sequence shown here is derived from an EMBL/GenBank/DDBJ whole genome shotgun (WGS) entry which is preliminary data.</text>
</comment>
<dbReference type="EMBL" id="JAQQXT010000004">
    <property type="protein sequence ID" value="MDC8771750.1"/>
    <property type="molecule type" value="Genomic_DNA"/>
</dbReference>
<organism evidence="1 2">
    <name type="scientific">Roseateles albus</name>
    <dbReference type="NCBI Taxonomy" id="2987525"/>
    <lineage>
        <taxon>Bacteria</taxon>
        <taxon>Pseudomonadati</taxon>
        <taxon>Pseudomonadota</taxon>
        <taxon>Betaproteobacteria</taxon>
        <taxon>Burkholderiales</taxon>
        <taxon>Sphaerotilaceae</taxon>
        <taxon>Roseateles</taxon>
    </lineage>
</organism>
<proteinExistence type="predicted"/>
<sequence>MNAATVFNNKDLDRGYCIGLLSYDTNPGDVMYGLGESVGECRADAQEVTNIYDYLVVYPLTEAAYRLIEGGSCDDWETLKRKSRVVYSGRGFFAVE</sequence>
<keyword evidence="2" id="KW-1185">Reference proteome</keyword>
<gene>
    <name evidence="1" type="ORF">PRZ03_09235</name>
</gene>
<dbReference type="RefSeq" id="WP_273600035.1">
    <property type="nucleotide sequence ID" value="NZ_JAQQXT010000004.1"/>
</dbReference>
<accession>A0ABT5KFL2</accession>
<evidence type="ECO:0000313" key="2">
    <source>
        <dbReference type="Proteomes" id="UP001221189"/>
    </source>
</evidence>